<dbReference type="KEGG" id="ftj:FTUN_1636"/>
<sequence>MDEHAFSSSVIQRIVTAAARFSSFRDATDAVQMTGVHISENQVRRLAHEVGRELIAARDQKVVEHRRRQLEPRTAVVPEAVVVEIDGGRIRTRAADAGPGVHQAQNKEDKVACLATLSGPAFAADPCPEPPESFRCPRRVQRLVQLMKGSAGEAAAQENPDEPTPPVPLVGESEGSERWSPKRLVRTCVASLETSASFGPMMGAEAQERHFYEAPRRAFVADGSAYNWSIHRGYFGTFEPIVDFLHAVCYVFSSATAVSADETSGWSQYLVWMRACWQGRVGDVLTELDHWQERLGESPPGEAQTAEERRDPRRVVAQARSYLGNNRDRMAYPRYRREGLPTTSSLVESLVGEVNARVKSKQKHWNRPAGAESILQLRAAVLSQDDRMSRFFAERPGCPFRKQDTLCHESEDVPAQTAA</sequence>
<dbReference type="AlphaFoldDB" id="A0A6M5YJ89"/>
<gene>
    <name evidence="2" type="ORF">FTUN_1636</name>
</gene>
<organism evidence="2 3">
    <name type="scientific">Frigoriglobus tundricola</name>
    <dbReference type="NCBI Taxonomy" id="2774151"/>
    <lineage>
        <taxon>Bacteria</taxon>
        <taxon>Pseudomonadati</taxon>
        <taxon>Planctomycetota</taxon>
        <taxon>Planctomycetia</taxon>
        <taxon>Gemmatales</taxon>
        <taxon>Gemmataceae</taxon>
        <taxon>Frigoriglobus</taxon>
    </lineage>
</organism>
<proteinExistence type="predicted"/>
<dbReference type="RefSeq" id="WP_227254797.1">
    <property type="nucleotide sequence ID" value="NZ_CP053452.2"/>
</dbReference>
<reference evidence="3" key="1">
    <citation type="submission" date="2020-05" db="EMBL/GenBank/DDBJ databases">
        <title>Frigoriglobus tundricola gen. nov., sp. nov., a psychrotolerant cellulolytic planctomycete of the family Gemmataceae with two divergent copies of 16S rRNA gene.</title>
        <authorList>
            <person name="Kulichevskaya I.S."/>
            <person name="Ivanova A.A."/>
            <person name="Naumoff D.G."/>
            <person name="Beletsky A.V."/>
            <person name="Rijpstra W.I.C."/>
            <person name="Sinninghe Damste J.S."/>
            <person name="Mardanov A.V."/>
            <person name="Ravin N.V."/>
            <person name="Dedysh S.N."/>
        </authorList>
    </citation>
    <scope>NUCLEOTIDE SEQUENCE [LARGE SCALE GENOMIC DNA]</scope>
    <source>
        <strain evidence="3">PL17</strain>
    </source>
</reference>
<dbReference type="Proteomes" id="UP000503447">
    <property type="component" value="Chromosome"/>
</dbReference>
<name>A0A6M5YJ89_9BACT</name>
<accession>A0A6M5YJ89</accession>
<dbReference type="EMBL" id="CP053452">
    <property type="protein sequence ID" value="QJW94117.1"/>
    <property type="molecule type" value="Genomic_DNA"/>
</dbReference>
<evidence type="ECO:0000313" key="3">
    <source>
        <dbReference type="Proteomes" id="UP000503447"/>
    </source>
</evidence>
<feature type="region of interest" description="Disordered" evidence="1">
    <location>
        <begin position="149"/>
        <end position="176"/>
    </location>
</feature>
<keyword evidence="3" id="KW-1185">Reference proteome</keyword>
<evidence type="ECO:0000256" key="1">
    <source>
        <dbReference type="SAM" id="MobiDB-lite"/>
    </source>
</evidence>
<protein>
    <submittedName>
        <fullName evidence="2">Uncharacterized protein</fullName>
    </submittedName>
</protein>
<evidence type="ECO:0000313" key="2">
    <source>
        <dbReference type="EMBL" id="QJW94117.1"/>
    </source>
</evidence>